<feature type="transmembrane region" description="Helical" evidence="1">
    <location>
        <begin position="264"/>
        <end position="283"/>
    </location>
</feature>
<dbReference type="Pfam" id="PF00563">
    <property type="entry name" value="EAL"/>
    <property type="match status" value="1"/>
</dbReference>
<feature type="transmembrane region" description="Helical" evidence="1">
    <location>
        <begin position="25"/>
        <end position="49"/>
    </location>
</feature>
<evidence type="ECO:0000259" key="4">
    <source>
        <dbReference type="PROSITE" id="PS50887"/>
    </source>
</evidence>
<name>A0AA50DKY2_9GAMM</name>
<keyword evidence="1" id="KW-0472">Membrane</keyword>
<dbReference type="PANTHER" id="PTHR44757:SF10">
    <property type="entry name" value="MEMBRANE PROTEIN"/>
    <property type="match status" value="1"/>
</dbReference>
<dbReference type="AlphaFoldDB" id="A0AA50DKY2"/>
<dbReference type="InterPro" id="IPR029787">
    <property type="entry name" value="Nucleotide_cyclase"/>
</dbReference>
<dbReference type="Gene3D" id="3.30.450.20">
    <property type="entry name" value="PAS domain"/>
    <property type="match status" value="1"/>
</dbReference>
<dbReference type="SUPFAM" id="SSF55073">
    <property type="entry name" value="Nucleotide cyclase"/>
    <property type="match status" value="1"/>
</dbReference>
<dbReference type="Gene3D" id="3.30.70.270">
    <property type="match status" value="1"/>
</dbReference>
<accession>A0AA50DKY2</accession>
<evidence type="ECO:0000259" key="3">
    <source>
        <dbReference type="PROSITE" id="PS50883"/>
    </source>
</evidence>
<proteinExistence type="predicted"/>
<gene>
    <name evidence="5" type="ORF">Q3V30_16625</name>
</gene>
<reference evidence="5 6" key="1">
    <citation type="submission" date="2023-07" db="EMBL/GenBank/DDBJ databases">
        <title>Pathogenic bacteria of pear tree diseases.</title>
        <authorList>
            <person name="Zhang Z."/>
            <person name="He L."/>
            <person name="Huang R."/>
        </authorList>
    </citation>
    <scope>NUCLEOTIDE SEQUENCE [LARGE SCALE GENOMIC DNA]</scope>
    <source>
        <strain evidence="5 6">DE2</strain>
    </source>
</reference>
<dbReference type="InterPro" id="IPR007892">
    <property type="entry name" value="CHASE4"/>
</dbReference>
<feature type="domain" description="EAL" evidence="3">
    <location>
        <begin position="611"/>
        <end position="861"/>
    </location>
</feature>
<dbReference type="InterPro" id="IPR001633">
    <property type="entry name" value="EAL_dom"/>
</dbReference>
<dbReference type="EMBL" id="CP132353">
    <property type="protein sequence ID" value="WLS78076.1"/>
    <property type="molecule type" value="Genomic_DNA"/>
</dbReference>
<dbReference type="KEGG" id="epi:Q3V30_16625"/>
<dbReference type="SMART" id="SM00267">
    <property type="entry name" value="GGDEF"/>
    <property type="match status" value="1"/>
</dbReference>
<dbReference type="NCBIfam" id="TIGR00254">
    <property type="entry name" value="GGDEF"/>
    <property type="match status" value="1"/>
</dbReference>
<dbReference type="RefSeq" id="WP_306207575.1">
    <property type="nucleotide sequence ID" value="NZ_CP132353.1"/>
</dbReference>
<keyword evidence="1" id="KW-0812">Transmembrane</keyword>
<keyword evidence="1" id="KW-1133">Transmembrane helix</keyword>
<dbReference type="InterPro" id="IPR043128">
    <property type="entry name" value="Rev_trsase/Diguanyl_cyclase"/>
</dbReference>
<evidence type="ECO:0000313" key="6">
    <source>
        <dbReference type="Proteomes" id="UP001228139"/>
    </source>
</evidence>
<dbReference type="CDD" id="cd01948">
    <property type="entry name" value="EAL"/>
    <property type="match status" value="1"/>
</dbReference>
<dbReference type="InterPro" id="IPR035965">
    <property type="entry name" value="PAS-like_dom_sf"/>
</dbReference>
<dbReference type="CDD" id="cd01949">
    <property type="entry name" value="GGDEF"/>
    <property type="match status" value="1"/>
</dbReference>
<dbReference type="PROSITE" id="PS50887">
    <property type="entry name" value="GGDEF"/>
    <property type="match status" value="1"/>
</dbReference>
<dbReference type="SUPFAM" id="SSF55785">
    <property type="entry name" value="PYP-like sensor domain (PAS domain)"/>
    <property type="match status" value="1"/>
</dbReference>
<dbReference type="InterPro" id="IPR000014">
    <property type="entry name" value="PAS"/>
</dbReference>
<dbReference type="Pfam" id="PF08448">
    <property type="entry name" value="PAS_4"/>
    <property type="match status" value="1"/>
</dbReference>
<dbReference type="InterPro" id="IPR013656">
    <property type="entry name" value="PAS_4"/>
</dbReference>
<dbReference type="SUPFAM" id="SSF141868">
    <property type="entry name" value="EAL domain-like"/>
    <property type="match status" value="1"/>
</dbReference>
<dbReference type="Proteomes" id="UP001228139">
    <property type="component" value="Chromosome"/>
</dbReference>
<feature type="domain" description="GGDEF" evidence="4">
    <location>
        <begin position="469"/>
        <end position="602"/>
    </location>
</feature>
<dbReference type="PROSITE" id="PS50112">
    <property type="entry name" value="PAS"/>
    <property type="match status" value="1"/>
</dbReference>
<dbReference type="InterPro" id="IPR000160">
    <property type="entry name" value="GGDEF_dom"/>
</dbReference>
<dbReference type="Pfam" id="PF05228">
    <property type="entry name" value="CHASE4"/>
    <property type="match status" value="1"/>
</dbReference>
<dbReference type="SMART" id="SM00091">
    <property type="entry name" value="PAS"/>
    <property type="match status" value="1"/>
</dbReference>
<dbReference type="SMART" id="SM00052">
    <property type="entry name" value="EAL"/>
    <property type="match status" value="1"/>
</dbReference>
<dbReference type="NCBIfam" id="TIGR00229">
    <property type="entry name" value="sensory_box"/>
    <property type="match status" value="1"/>
</dbReference>
<dbReference type="InterPro" id="IPR035919">
    <property type="entry name" value="EAL_sf"/>
</dbReference>
<protein>
    <submittedName>
        <fullName evidence="5">EAL domain-containing protein</fullName>
    </submittedName>
</protein>
<dbReference type="PROSITE" id="PS50883">
    <property type="entry name" value="EAL"/>
    <property type="match status" value="1"/>
</dbReference>
<evidence type="ECO:0000313" key="5">
    <source>
        <dbReference type="EMBL" id="WLS78076.1"/>
    </source>
</evidence>
<sequence length="865" mass="96630">MKYPPVLSPLPVADGQKTTFFTRRLLMSLTLLLSSVLLLSMLMVTGIAWRQNEDAVKQETFLLQNAWKESRQNILTDIRDYAFWGEAWNNLHLKVDRVWAFDEQNFGPGLFTEYHYEGVFVVDGQGRTSYAVINGKLSDVQLESWLGIHTAPLIRHARALAEEQSALTQNAMIGSTPAIVAAAPITTGKVPGLEMKKGPPSVMVFVNRFTPEKLKAFGTSVGVLNARIPNSVEDAFLPPLLNEDIPDDAPVVIRWDSSEPGGSLLLFLLPMLFITVAIIGLVARRVIYHAMHSAALSDDRFDQLVHSQRELAASESRFRDVAETASDWIWETNAQGILIYLSKRFAAVTHYDVSRMLGHSIDEILQQEEQAVSEWLFRQRADGQRHVLRCFSVTALGATRLCNLIANPVELNGQIVGYRGTVSDVTREVEAQARIHYLSQHDALTGLPNRLYMSEFLLSRLQAQPTPERPLVLISLDLDNFKPINDTWGHAAGDCVLNEVSHRLRSVLKAGDLVSRQGGDEFILIVSNLHGEEEIGNCCRQLLDEIQRPFTLGQHEIFIGASLGIALAPKDAMQAEELLRLADIALYKSKREGRNRWTWYTAEMAEQLVNRRELECNLRKAISGDELKLFYQPRYDLKKGRLEGGEALIRWLHPATGIIMPDGFIPLAEETGLIIDISDWVLNRACADAMSWPPPMYVSVNISPVEFRSGQLAARVANALNTSGLAPDRLELEITENITLENPQSALEVMQALKNLGVRLTVDDFGAGYASLSYLKTFPFDGMKMDRSYMNDFPHSPQALSIVEGIIGLGKAFSLTVTAEGIETREQLKELQAIACQEGQGYYLGRPMPLERFQLLLQEEPVLTV</sequence>
<feature type="domain" description="PAS" evidence="2">
    <location>
        <begin position="314"/>
        <end position="384"/>
    </location>
</feature>
<organism evidence="5 6">
    <name type="scientific">Erwinia pyri</name>
    <dbReference type="NCBI Taxonomy" id="3062598"/>
    <lineage>
        <taxon>Bacteria</taxon>
        <taxon>Pseudomonadati</taxon>
        <taxon>Pseudomonadota</taxon>
        <taxon>Gammaproteobacteria</taxon>
        <taxon>Enterobacterales</taxon>
        <taxon>Erwiniaceae</taxon>
        <taxon>Erwinia</taxon>
    </lineage>
</organism>
<evidence type="ECO:0000259" key="2">
    <source>
        <dbReference type="PROSITE" id="PS50112"/>
    </source>
</evidence>
<evidence type="ECO:0000256" key="1">
    <source>
        <dbReference type="SAM" id="Phobius"/>
    </source>
</evidence>
<dbReference type="InterPro" id="IPR052155">
    <property type="entry name" value="Biofilm_reg_signaling"/>
</dbReference>
<keyword evidence="6" id="KW-1185">Reference proteome</keyword>
<dbReference type="PANTHER" id="PTHR44757">
    <property type="entry name" value="DIGUANYLATE CYCLASE DGCP"/>
    <property type="match status" value="1"/>
</dbReference>
<dbReference type="Pfam" id="PF00990">
    <property type="entry name" value="GGDEF"/>
    <property type="match status" value="1"/>
</dbReference>
<dbReference type="Gene3D" id="3.20.20.450">
    <property type="entry name" value="EAL domain"/>
    <property type="match status" value="1"/>
</dbReference>